<dbReference type="HOGENOM" id="CLU_3139888_0_0_6"/>
<reference evidence="3" key="2">
    <citation type="submission" date="2012-01" db="EMBL/GenBank/DDBJ databases">
        <title>Complete sequence of chromosome of Rahnella aquatilis CIP 78.65.</title>
        <authorList>
            <person name="Lucas S."/>
            <person name="Han J."/>
            <person name="Lapidus A."/>
            <person name="Cheng J.-F."/>
            <person name="Goodwin L."/>
            <person name="Pitluck S."/>
            <person name="Peters L."/>
            <person name="Ovchinnikova G."/>
            <person name="Held B."/>
            <person name="Detter J.C."/>
            <person name="Han C."/>
            <person name="Tapia R."/>
            <person name="Land M."/>
            <person name="Hauser L."/>
            <person name="Kyrpides N."/>
            <person name="Ivanova N."/>
            <person name="Pagani I."/>
            <person name="Sobecky P."/>
            <person name="Martinez R."/>
            <person name="Woyke T."/>
        </authorList>
    </citation>
    <scope>NUCLEOTIDE SEQUENCE [LARGE SCALE GENOMIC DNA]</scope>
    <source>
        <strain evidence="3">ATCC 33071 / DSM 4594 / JCM 1683 / NBRC 105701 / NCIMB 13365 / CIP 78.65</strain>
    </source>
</reference>
<dbReference type="Proteomes" id="UP000009010">
    <property type="component" value="Chromosome"/>
</dbReference>
<dbReference type="EMBL" id="CP003244">
    <property type="protein sequence ID" value="AEX53456.1"/>
    <property type="molecule type" value="Genomic_DNA"/>
</dbReference>
<protein>
    <submittedName>
        <fullName evidence="2">Uncharacterized protein</fullName>
    </submittedName>
</protein>
<dbReference type="KEGG" id="raq:Rahaq2_3668"/>
<reference evidence="2 3" key="1">
    <citation type="journal article" date="2012" name="J. Bacteriol.">
        <title>Complete Genome Sequence of Rahnella aquatilis CIP 78.65.</title>
        <authorList>
            <person name="Martinez R.J."/>
            <person name="Bruce D."/>
            <person name="Detter C."/>
            <person name="Goodwin L.A."/>
            <person name="Han J."/>
            <person name="Han C.S."/>
            <person name="Held B."/>
            <person name="Land M.L."/>
            <person name="Mikhailova N."/>
            <person name="Nolan M."/>
            <person name="Pennacchio L."/>
            <person name="Pitluck S."/>
            <person name="Tapia R."/>
            <person name="Woyke T."/>
            <person name="Sobecky P.A."/>
        </authorList>
    </citation>
    <scope>NUCLEOTIDE SEQUENCE [LARGE SCALE GENOMIC DNA]</scope>
    <source>
        <strain evidence="3">ATCC 33071 / DSM 4594 / JCM 1683 / NBRC 105701 / NCIMB 13365 / CIP 78.65</strain>
    </source>
</reference>
<feature type="compositionally biased region" description="Basic and acidic residues" evidence="1">
    <location>
        <begin position="31"/>
        <end position="49"/>
    </location>
</feature>
<evidence type="ECO:0000313" key="2">
    <source>
        <dbReference type="EMBL" id="AEX53456.1"/>
    </source>
</evidence>
<keyword evidence="3" id="KW-1185">Reference proteome</keyword>
<gene>
    <name evidence="2" type="ordered locus">Rahaq2_3668</name>
</gene>
<dbReference type="STRING" id="745277.Rahaq2_3668"/>
<dbReference type="PATRIC" id="fig|745277.3.peg.3517"/>
<evidence type="ECO:0000256" key="1">
    <source>
        <dbReference type="SAM" id="MobiDB-lite"/>
    </source>
</evidence>
<proteinExistence type="predicted"/>
<organism evidence="2 3">
    <name type="scientific">Rahnella aquatilis (strain ATCC 33071 / DSM 4594 / JCM 1683 / NBRC 105701 / NCIMB 13365 / CIP 78.65)</name>
    <dbReference type="NCBI Taxonomy" id="745277"/>
    <lineage>
        <taxon>Bacteria</taxon>
        <taxon>Pseudomonadati</taxon>
        <taxon>Pseudomonadota</taxon>
        <taxon>Gammaproteobacteria</taxon>
        <taxon>Enterobacterales</taxon>
        <taxon>Yersiniaceae</taxon>
        <taxon>Rahnella</taxon>
    </lineage>
</organism>
<name>H2IPE8_RAHAC</name>
<sequence length="49" mass="5422">MLWQQRIRVTTGRSCWQIGLNNGCAAGPQGEPDKGESSNEVRGRVHDLL</sequence>
<dbReference type="AlphaFoldDB" id="H2IPE8"/>
<feature type="region of interest" description="Disordered" evidence="1">
    <location>
        <begin position="25"/>
        <end position="49"/>
    </location>
</feature>
<accession>H2IPE8</accession>
<evidence type="ECO:0000313" key="3">
    <source>
        <dbReference type="Proteomes" id="UP000009010"/>
    </source>
</evidence>